<evidence type="ECO:0000256" key="5">
    <source>
        <dbReference type="ARBA" id="ARBA00023136"/>
    </source>
</evidence>
<dbReference type="EMBL" id="BMZG01000006">
    <property type="protein sequence ID" value="GHA73755.1"/>
    <property type="molecule type" value="Genomic_DNA"/>
</dbReference>
<evidence type="ECO:0000256" key="4">
    <source>
        <dbReference type="ARBA" id="ARBA00022989"/>
    </source>
</evidence>
<comment type="subcellular location">
    <subcellularLocation>
        <location evidence="1">Cell membrane</location>
        <topology evidence="1">Multi-pass membrane protein</topology>
    </subcellularLocation>
</comment>
<reference evidence="7" key="1">
    <citation type="journal article" date="2014" name="Int. J. Syst. Evol. Microbiol.">
        <title>Complete genome sequence of Corynebacterium casei LMG S-19264T (=DSM 44701T), isolated from a smear-ripened cheese.</title>
        <authorList>
            <consortium name="US DOE Joint Genome Institute (JGI-PGF)"/>
            <person name="Walter F."/>
            <person name="Albersmeier A."/>
            <person name="Kalinowski J."/>
            <person name="Ruckert C."/>
        </authorList>
    </citation>
    <scope>NUCLEOTIDE SEQUENCE</scope>
    <source>
        <strain evidence="7">KCTC 32501</strain>
    </source>
</reference>
<dbReference type="GO" id="GO:0033228">
    <property type="term" value="P:cysteine export across plasma membrane"/>
    <property type="evidence" value="ECO:0007669"/>
    <property type="project" value="TreeGrafter"/>
</dbReference>
<evidence type="ECO:0000313" key="8">
    <source>
        <dbReference type="Proteomes" id="UP000614287"/>
    </source>
</evidence>
<keyword evidence="5 6" id="KW-0472">Membrane</keyword>
<feature type="transmembrane region" description="Helical" evidence="6">
    <location>
        <begin position="145"/>
        <end position="166"/>
    </location>
</feature>
<keyword evidence="4 6" id="KW-1133">Transmembrane helix</keyword>
<evidence type="ECO:0000256" key="2">
    <source>
        <dbReference type="ARBA" id="ARBA00022475"/>
    </source>
</evidence>
<dbReference type="PANTHER" id="PTHR30086:SF20">
    <property type="entry name" value="ARGININE EXPORTER PROTEIN ARGO-RELATED"/>
    <property type="match status" value="1"/>
</dbReference>
<name>A0A8J3CHX2_9BURK</name>
<feature type="transmembrane region" description="Helical" evidence="6">
    <location>
        <begin position="73"/>
        <end position="92"/>
    </location>
</feature>
<evidence type="ECO:0000256" key="1">
    <source>
        <dbReference type="ARBA" id="ARBA00004651"/>
    </source>
</evidence>
<dbReference type="AlphaFoldDB" id="A0A8J3CHX2"/>
<evidence type="ECO:0000313" key="7">
    <source>
        <dbReference type="EMBL" id="GHA73755.1"/>
    </source>
</evidence>
<keyword evidence="3 6" id="KW-0812">Transmembrane</keyword>
<dbReference type="GO" id="GO:0015171">
    <property type="term" value="F:amino acid transmembrane transporter activity"/>
    <property type="evidence" value="ECO:0007669"/>
    <property type="project" value="TreeGrafter"/>
</dbReference>
<organism evidence="7 8">
    <name type="scientific">Formosimonas limnophila</name>
    <dbReference type="NCBI Taxonomy" id="1384487"/>
    <lineage>
        <taxon>Bacteria</taxon>
        <taxon>Pseudomonadati</taxon>
        <taxon>Pseudomonadota</taxon>
        <taxon>Betaproteobacteria</taxon>
        <taxon>Burkholderiales</taxon>
        <taxon>Burkholderiaceae</taxon>
        <taxon>Formosimonas</taxon>
    </lineage>
</organism>
<evidence type="ECO:0000256" key="6">
    <source>
        <dbReference type="SAM" id="Phobius"/>
    </source>
</evidence>
<keyword evidence="2" id="KW-1003">Cell membrane</keyword>
<gene>
    <name evidence="7" type="ORF">GCM10009007_13570</name>
</gene>
<dbReference type="Proteomes" id="UP000614287">
    <property type="component" value="Unassembled WGS sequence"/>
</dbReference>
<dbReference type="PANTHER" id="PTHR30086">
    <property type="entry name" value="ARGININE EXPORTER PROTEIN ARGO"/>
    <property type="match status" value="1"/>
</dbReference>
<evidence type="ECO:0000256" key="3">
    <source>
        <dbReference type="ARBA" id="ARBA00022692"/>
    </source>
</evidence>
<feature type="transmembrane region" description="Helical" evidence="6">
    <location>
        <begin position="6"/>
        <end position="31"/>
    </location>
</feature>
<feature type="transmembrane region" description="Helical" evidence="6">
    <location>
        <begin position="178"/>
        <end position="196"/>
    </location>
</feature>
<dbReference type="Pfam" id="PF01810">
    <property type="entry name" value="LysE"/>
    <property type="match status" value="1"/>
</dbReference>
<protein>
    <submittedName>
        <fullName evidence="7">Lysine transporter LysE</fullName>
    </submittedName>
</protein>
<sequence length="199" mass="21851">MNLHLYLPISAFALAASISSGPVNIVSLSAGATHGLRATMRHVSGATFGFTLLLLFIGLGLNELLLVFPNFTVWLQWAGVVFLVYLAWQLLCDSGQLGDAEQMRRPSFVSGALMQWLNPKAWLASVPGMGAYASDGSLSLVVQFALIYFVVCYFSLAVWAYVGAYLARHVRNPIYLRWLNRTLAVLLLVSAGFLMLENF</sequence>
<comment type="caution">
    <text evidence="7">The sequence shown here is derived from an EMBL/GenBank/DDBJ whole genome shotgun (WGS) entry which is preliminary data.</text>
</comment>
<proteinExistence type="predicted"/>
<feature type="transmembrane region" description="Helical" evidence="6">
    <location>
        <begin position="43"/>
        <end position="61"/>
    </location>
</feature>
<dbReference type="GO" id="GO:0005886">
    <property type="term" value="C:plasma membrane"/>
    <property type="evidence" value="ECO:0007669"/>
    <property type="project" value="UniProtKB-SubCell"/>
</dbReference>
<accession>A0A8J3CHX2</accession>
<dbReference type="InterPro" id="IPR001123">
    <property type="entry name" value="LeuE-type"/>
</dbReference>
<reference evidence="7" key="2">
    <citation type="submission" date="2020-09" db="EMBL/GenBank/DDBJ databases">
        <authorList>
            <person name="Sun Q."/>
            <person name="Kim S."/>
        </authorList>
    </citation>
    <scope>NUCLEOTIDE SEQUENCE</scope>
    <source>
        <strain evidence="7">KCTC 32501</strain>
    </source>
</reference>
<keyword evidence="8" id="KW-1185">Reference proteome</keyword>